<dbReference type="SMART" id="SM00404">
    <property type="entry name" value="PTPc_motif"/>
    <property type="match status" value="2"/>
</dbReference>
<evidence type="ECO:0000256" key="1">
    <source>
        <dbReference type="ARBA" id="ARBA00004167"/>
    </source>
</evidence>
<feature type="transmembrane region" description="Helical" evidence="11">
    <location>
        <begin position="1446"/>
        <end position="1471"/>
    </location>
</feature>
<evidence type="ECO:0000259" key="13">
    <source>
        <dbReference type="PROSITE" id="PS50055"/>
    </source>
</evidence>
<dbReference type="SUPFAM" id="SSF48726">
    <property type="entry name" value="Immunoglobulin"/>
    <property type="match status" value="1"/>
</dbReference>
<feature type="domain" description="Tyrosine-protein phosphatase" evidence="13">
    <location>
        <begin position="1569"/>
        <end position="1825"/>
    </location>
</feature>
<dbReference type="SUPFAM" id="SSF52799">
    <property type="entry name" value="(Phosphotyrosine protein) phosphatases II"/>
    <property type="match status" value="2"/>
</dbReference>
<dbReference type="Pfam" id="PF00102">
    <property type="entry name" value="Y_phosphatase"/>
    <property type="match status" value="2"/>
</dbReference>
<dbReference type="PANTHER" id="PTHR46957:SF3">
    <property type="entry name" value="CYTOKINE RECEPTOR"/>
    <property type="match status" value="1"/>
</dbReference>
<dbReference type="SMART" id="SM00060">
    <property type="entry name" value="FN3"/>
    <property type="match status" value="6"/>
</dbReference>
<feature type="domain" description="Tyrosine specific protein phosphatases" evidence="14">
    <location>
        <begin position="1743"/>
        <end position="1816"/>
    </location>
</feature>
<feature type="domain" description="Fibronectin type-III" evidence="15">
    <location>
        <begin position="968"/>
        <end position="1069"/>
    </location>
</feature>
<dbReference type="Gene3D" id="2.60.120.260">
    <property type="entry name" value="Galactose-binding domain-like"/>
    <property type="match status" value="2"/>
</dbReference>
<evidence type="ECO:0000256" key="7">
    <source>
        <dbReference type="ARBA" id="ARBA00022989"/>
    </source>
</evidence>
<comment type="catalytic activity">
    <reaction evidence="10">
        <text>O-phospho-L-tyrosyl-[protein] + H2O = L-tyrosyl-[protein] + phosphate</text>
        <dbReference type="Rhea" id="RHEA:10684"/>
        <dbReference type="Rhea" id="RHEA-COMP:10136"/>
        <dbReference type="Rhea" id="RHEA-COMP:20101"/>
        <dbReference type="ChEBI" id="CHEBI:15377"/>
        <dbReference type="ChEBI" id="CHEBI:43474"/>
        <dbReference type="ChEBI" id="CHEBI:46858"/>
        <dbReference type="ChEBI" id="CHEBI:61978"/>
        <dbReference type="EC" id="3.1.3.48"/>
    </reaction>
</comment>
<proteinExistence type="predicted"/>
<feature type="domain" description="Fibronectin type-III" evidence="15">
    <location>
        <begin position="870"/>
        <end position="964"/>
    </location>
</feature>
<evidence type="ECO:0000313" key="17">
    <source>
        <dbReference type="RefSeq" id="XP_065657709.1"/>
    </source>
</evidence>
<evidence type="ECO:0000259" key="14">
    <source>
        <dbReference type="PROSITE" id="PS50056"/>
    </source>
</evidence>
<dbReference type="InterPro" id="IPR036179">
    <property type="entry name" value="Ig-like_dom_sf"/>
</dbReference>
<dbReference type="InterPro" id="IPR013783">
    <property type="entry name" value="Ig-like_fold"/>
</dbReference>
<feature type="domain" description="Tyrosine-protein phosphatase" evidence="13">
    <location>
        <begin position="1859"/>
        <end position="2116"/>
    </location>
</feature>
<dbReference type="PROSITE" id="PS50022">
    <property type="entry name" value="FA58C_3"/>
    <property type="match status" value="1"/>
</dbReference>
<dbReference type="InterPro" id="IPR003961">
    <property type="entry name" value="FN3_dom"/>
</dbReference>
<dbReference type="InterPro" id="IPR008979">
    <property type="entry name" value="Galactose-bd-like_sf"/>
</dbReference>
<sequence>MLMFIYCIWFYHGAYVYLQKIIENFELVECEARSIKFKWQLNNNSASDQTLMVKCSRFDEREKTSTTILNMIGFITIDNLAPSTKYKCKLEVYKLSVGLDTSHYVYAKTLIGEACIQPVGFETGIIKEDSIASSSPLGSKKKSLSLYDAGGFWCLVDSQPYIRIDLGRIMTIAGLLFRTNNEAVDKIYIRYGIYNINEMEDLHLDKEGRTDTSKRTFDYPKNDTARYWFLENSFTVKLLEFRPLNDKKPFCVQVEVYGCSEICSSKLNPASVYHILQWNTSLSNNTKLLNLENVILTCIEINQSLYFDFGKILTLSGFMMLSENVSLNIRIRYGDIIENMTLKHEASQTFSTNSIPHTYATFWFNEQILTRYIEIRPVTEITCMYVVFLGCNSANMKKLGIENESPDITLTESSSYGNGPGNKAVKGRLNAMRSDWTFNPDTDKNPWYQICFLVILTVSAIAVQGQGYWYSAYITEYSIEYGYSANTVSYIYSFNGLPYHFNGTKNRYATSVNHFPVEISAQCLRIVNIKYYNSATGRFEVLGDKTSYPPNITIPKHIFNIKNSTAIIKCVVIGQPGLLIQWRKQNEIIVDNKVNYTIVTSNSSSDVNGTYTSKLEIKPLVHLNVDNDDTYCHGDIKNVSCFFNYSISTGYALSNLFVTNTTLIYYGFDAEIDLPSLTIIATNISINITRTTERIRDFQVFYNFLLIEHDGYNNITQDIKTRIDNIVVYDAKPYTCYTFQLTAFNRLGVYQKVIKSFLSDEGYPSAIQNFTALATSKENISLYWNHPKYQYGIITNYTVEYAKFNFPITISYYPVFKDHLKNQNFTVAFGQLKNYQKYKFRVNALTNRGENSGEWSEWIEVTTLEGNPSVVRNLSASATSKENITLKWHLPACQNGIITNYTVEYGEFNSSNITKLSFDNQTFSVDMEKLKNYQRYKFRVNALTNHGLNPGEWSEWIDETTFEGNPSVVRNFTASAISEENINLTWHRPEISNGIITNYTLKYKEFNSSNITSLSFSVFKIHFETPIFTFQVKQLKNYQKYEFKVNALTNHGKNLGEWSEWVEATTFEGIPSEPEDLTANVTSTRNILLRWNEPKQLNGIVRRYTVVYSGSKPYNLTFKDGNETNVGNSTQVLISSLSPGTNYTICVNAETIAKGPSSMINITLPYDEPLAPSLNFENQNSEQKTVVFHSVESCTGPISYYEFDIKESCNNCLNNSSTTIKLPYILKYYQLVIPKGEENITFQTNYIHLSLIGKFCICYRAVINDSGTLYMGKIADLDFERNDLAKLKRELINVDFNSISLRLSKGPLSTKYYQIIVSKGNITNRDPSPSELNPYDKKNDIYLAAEFNASEFRYYENFTVGDGNTYRRFRIAYSNFYNSSYEVLQNVKLQNGESYSILQRAYENDTKYYSTPWLNIQTHNMPIIPETTLPTITSKIGNTKTKGSSIGVIGAVSGTALCIIIIVAVLVVLFIRRQKRRLPYKKEEENTKLVPLAFKNPSFQTDDEKQQSLEKKPCVIVPKVEKLEVKILEKNEGKKPPEAIVIDSSHPPISLKDFAKHWDWLQKDSNCALSEEYKCLNNGQLYTWDDALLPDVKLKNRYANIVAYDHSRVRLGNSSDVKQNYINASFIHGYTKHNVYIATQGPNISSSNDFWKMIWEQDVPVIVMLTNLVEKGKKKCELYWPTSDAKIFGDVEVTISATDNFSDYVIRKFSIKKVGLEGIKLVHHFQFLHWPDHGAPEFVSNIVLFRHRIRKIFPYEYTQNPVVVHCSAGVGRTGTFICIDEMLELLKRQNKVDIFNYVNFMRSRRIFMIQTQDQYLFVYRAIFESITCGITETMASDFPQLFAGLSKVINLKSGTTNGFEEQFERLKMFILSTAPEVFSNALKDVNKVKNCNQEILASDEKRVLLLDGIYEEGGDYINAVYVNGYKRINEYIVTQHPLTSTLSDFWTMVLQKKIGTIVMLHDSCKESRLPQLHGALKHKNDFKNVSVTLKHQEINGCITFKNLQVSSLNGKDIVECVILCLEWPIDGVPVKNDVITLINEMEKQQYKHGENPVLVVCRDGASRCGTFLACSIILQHLQLEQAVDVFQTIRKIRTSRSQFVNNVIHFKFCFELASTYIDSFNSYSNYIECKT</sequence>
<dbReference type="CDD" id="cd00063">
    <property type="entry name" value="FN3"/>
    <property type="match status" value="4"/>
</dbReference>
<keyword evidence="3 11" id="KW-0812">Transmembrane</keyword>
<dbReference type="Gene3D" id="3.90.190.10">
    <property type="entry name" value="Protein tyrosine phosphatase superfamily"/>
    <property type="match status" value="2"/>
</dbReference>
<evidence type="ECO:0000256" key="6">
    <source>
        <dbReference type="ARBA" id="ARBA00022912"/>
    </source>
</evidence>
<dbReference type="InterPro" id="IPR003595">
    <property type="entry name" value="Tyr_Pase_cat"/>
</dbReference>
<name>A0ABM4C7W7_HYDVU</name>
<keyword evidence="17" id="KW-0675">Receptor</keyword>
<dbReference type="EC" id="3.1.3.48" evidence="2"/>
<reference evidence="17" key="1">
    <citation type="submission" date="2025-08" db="UniProtKB">
        <authorList>
            <consortium name="RefSeq"/>
        </authorList>
    </citation>
    <scope>IDENTIFICATION</scope>
</reference>
<dbReference type="RefSeq" id="XP_065657709.1">
    <property type="nucleotide sequence ID" value="XM_065801637.1"/>
</dbReference>
<evidence type="ECO:0000256" key="2">
    <source>
        <dbReference type="ARBA" id="ARBA00013064"/>
    </source>
</evidence>
<feature type="domain" description="Fibronectin type-III" evidence="15">
    <location>
        <begin position="766"/>
        <end position="866"/>
    </location>
</feature>
<dbReference type="SUPFAM" id="SSF49785">
    <property type="entry name" value="Galactose-binding domain-like"/>
    <property type="match status" value="2"/>
</dbReference>
<dbReference type="PROSITE" id="PS50056">
    <property type="entry name" value="TYR_PHOSPHATASE_2"/>
    <property type="match status" value="2"/>
</dbReference>
<feature type="domain" description="Tyrosine specific protein phosphatases" evidence="14">
    <location>
        <begin position="2032"/>
        <end position="2107"/>
    </location>
</feature>
<dbReference type="SMART" id="SM00194">
    <property type="entry name" value="PTPc"/>
    <property type="match status" value="2"/>
</dbReference>
<evidence type="ECO:0000313" key="16">
    <source>
        <dbReference type="Proteomes" id="UP001652625"/>
    </source>
</evidence>
<keyword evidence="7 11" id="KW-1133">Transmembrane helix</keyword>
<gene>
    <name evidence="17" type="primary">LOC101237339</name>
</gene>
<evidence type="ECO:0000256" key="4">
    <source>
        <dbReference type="ARBA" id="ARBA00022729"/>
    </source>
</evidence>
<keyword evidence="8 11" id="KW-0472">Membrane</keyword>
<dbReference type="InterPro" id="IPR016130">
    <property type="entry name" value="Tyr_Pase_AS"/>
</dbReference>
<evidence type="ECO:0000259" key="15">
    <source>
        <dbReference type="PROSITE" id="PS50853"/>
    </source>
</evidence>
<protein>
    <recommendedName>
        <fullName evidence="2">protein-tyrosine-phosphatase</fullName>
        <ecNumber evidence="2">3.1.3.48</ecNumber>
    </recommendedName>
</protein>
<comment type="subcellular location">
    <subcellularLocation>
        <location evidence="1">Membrane</location>
        <topology evidence="1">Single-pass membrane protein</topology>
    </subcellularLocation>
</comment>
<dbReference type="PROSITE" id="PS50853">
    <property type="entry name" value="FN3"/>
    <property type="match status" value="4"/>
</dbReference>
<accession>A0ABM4C7W7</accession>
<dbReference type="PROSITE" id="PS50055">
    <property type="entry name" value="TYR_PHOSPHATASE_PTP"/>
    <property type="match status" value="2"/>
</dbReference>
<dbReference type="Proteomes" id="UP001652625">
    <property type="component" value="Chromosome 07"/>
</dbReference>
<dbReference type="CDD" id="cd00047">
    <property type="entry name" value="PTPc"/>
    <property type="match status" value="1"/>
</dbReference>
<dbReference type="InterPro" id="IPR029021">
    <property type="entry name" value="Prot-tyrosine_phosphatase-like"/>
</dbReference>
<dbReference type="InterPro" id="IPR036116">
    <property type="entry name" value="FN3_sf"/>
</dbReference>
<dbReference type="InterPro" id="IPR000242">
    <property type="entry name" value="PTP_cat"/>
</dbReference>
<evidence type="ECO:0000256" key="10">
    <source>
        <dbReference type="ARBA" id="ARBA00051722"/>
    </source>
</evidence>
<evidence type="ECO:0000259" key="12">
    <source>
        <dbReference type="PROSITE" id="PS50022"/>
    </source>
</evidence>
<dbReference type="PRINTS" id="PR00700">
    <property type="entry name" value="PRTYPHPHTASE"/>
</dbReference>
<dbReference type="Pfam" id="PF00754">
    <property type="entry name" value="F5_F8_type_C"/>
    <property type="match status" value="1"/>
</dbReference>
<keyword evidence="4" id="KW-0732">Signal</keyword>
<dbReference type="PANTHER" id="PTHR46957">
    <property type="entry name" value="CYTOKINE RECEPTOR"/>
    <property type="match status" value="1"/>
</dbReference>
<keyword evidence="16" id="KW-1185">Reference proteome</keyword>
<evidence type="ECO:0000256" key="5">
    <source>
        <dbReference type="ARBA" id="ARBA00022801"/>
    </source>
</evidence>
<evidence type="ECO:0000256" key="8">
    <source>
        <dbReference type="ARBA" id="ARBA00023136"/>
    </source>
</evidence>
<evidence type="ECO:0000256" key="3">
    <source>
        <dbReference type="ARBA" id="ARBA00022692"/>
    </source>
</evidence>
<dbReference type="GeneID" id="101237339"/>
<evidence type="ECO:0000256" key="9">
    <source>
        <dbReference type="ARBA" id="ARBA00023180"/>
    </source>
</evidence>
<evidence type="ECO:0000256" key="11">
    <source>
        <dbReference type="SAM" id="Phobius"/>
    </source>
</evidence>
<keyword evidence="5" id="KW-0378">Hydrolase</keyword>
<dbReference type="InterPro" id="IPR000421">
    <property type="entry name" value="FA58C"/>
</dbReference>
<organism evidence="16 17">
    <name type="scientific">Hydra vulgaris</name>
    <name type="common">Hydra</name>
    <name type="synonym">Hydra attenuata</name>
    <dbReference type="NCBI Taxonomy" id="6087"/>
    <lineage>
        <taxon>Eukaryota</taxon>
        <taxon>Metazoa</taxon>
        <taxon>Cnidaria</taxon>
        <taxon>Hydrozoa</taxon>
        <taxon>Hydroidolina</taxon>
        <taxon>Anthoathecata</taxon>
        <taxon>Aplanulata</taxon>
        <taxon>Hydridae</taxon>
        <taxon>Hydra</taxon>
    </lineage>
</organism>
<dbReference type="Pfam" id="PF00041">
    <property type="entry name" value="fn3"/>
    <property type="match status" value="4"/>
</dbReference>
<keyword evidence="6" id="KW-0904">Protein phosphatase</keyword>
<keyword evidence="9" id="KW-0325">Glycoprotein</keyword>
<dbReference type="Gene3D" id="2.60.40.10">
    <property type="entry name" value="Immunoglobulins"/>
    <property type="match status" value="5"/>
</dbReference>
<feature type="domain" description="Fibronectin type-III" evidence="15">
    <location>
        <begin position="1073"/>
        <end position="1167"/>
    </location>
</feature>
<dbReference type="InterPro" id="IPR000387">
    <property type="entry name" value="Tyr_Pase_dom"/>
</dbReference>
<dbReference type="PROSITE" id="PS00383">
    <property type="entry name" value="TYR_PHOSPHATASE_1"/>
    <property type="match status" value="1"/>
</dbReference>
<dbReference type="SUPFAM" id="SSF49265">
    <property type="entry name" value="Fibronectin type III"/>
    <property type="match status" value="3"/>
</dbReference>
<dbReference type="InterPro" id="IPR050713">
    <property type="entry name" value="RTP_Phos/Ushers"/>
</dbReference>
<feature type="domain" description="F5/8 type C" evidence="12">
    <location>
        <begin position="394"/>
        <end position="544"/>
    </location>
</feature>